<gene>
    <name evidence="2" type="ORF">G9470_25115</name>
</gene>
<comment type="caution">
    <text evidence="2">The sequence shown here is derived from an EMBL/GenBank/DDBJ whole genome shotgun (WGS) entry which is preliminary data.</text>
</comment>
<reference evidence="2 3" key="1">
    <citation type="submission" date="2020-03" db="EMBL/GenBank/DDBJ databases">
        <title>Genome Sequence of industrial isolate, B5A.</title>
        <authorList>
            <person name="Sharma S."/>
            <person name="Patil P.B."/>
            <person name="Korpole S."/>
        </authorList>
    </citation>
    <scope>NUCLEOTIDE SEQUENCE [LARGE SCALE GENOMIC DNA]</scope>
    <source>
        <strain evidence="2 3">PI-S10-B5A</strain>
    </source>
</reference>
<sequence length="200" mass="22552">MSEKMNKRIENVKDTTGRFKEKWKNGSYKKILKRGGIVLVILLIIGAGSAFALEKYEQGQESKVRQAETKMIQAQAKLNNITLISETDVKKKVSDQIGVDVSNITFDNIDLSYLEENEDNREHSFGNHEKDSRNHENDIDEQGKNGSRVDTKESNNTEDADVNTNAMTPVYKIECSSNSVEYEAIMDAVTGSFYSVDIED</sequence>
<organism evidence="2 3">
    <name type="scientific">Lacrimispora defluvii</name>
    <dbReference type="NCBI Taxonomy" id="2719233"/>
    <lineage>
        <taxon>Bacteria</taxon>
        <taxon>Bacillati</taxon>
        <taxon>Bacillota</taxon>
        <taxon>Clostridia</taxon>
        <taxon>Lachnospirales</taxon>
        <taxon>Lachnospiraceae</taxon>
        <taxon>Lacrimispora</taxon>
    </lineage>
</organism>
<evidence type="ECO:0000313" key="3">
    <source>
        <dbReference type="Proteomes" id="UP000539052"/>
    </source>
</evidence>
<accession>A0ABX1VXA6</accession>
<evidence type="ECO:0008006" key="4">
    <source>
        <dbReference type="Google" id="ProtNLM"/>
    </source>
</evidence>
<feature type="region of interest" description="Disordered" evidence="1">
    <location>
        <begin position="117"/>
        <end position="163"/>
    </location>
</feature>
<evidence type="ECO:0000256" key="1">
    <source>
        <dbReference type="SAM" id="MobiDB-lite"/>
    </source>
</evidence>
<evidence type="ECO:0000313" key="2">
    <source>
        <dbReference type="EMBL" id="NNJ33042.1"/>
    </source>
</evidence>
<name>A0ABX1VXA6_9FIRM</name>
<feature type="compositionally biased region" description="Basic and acidic residues" evidence="1">
    <location>
        <begin position="120"/>
        <end position="155"/>
    </location>
</feature>
<protein>
    <recommendedName>
        <fullName evidence="4">Peptidase YpeB-like protein</fullName>
    </recommendedName>
</protein>
<proteinExistence type="predicted"/>
<dbReference type="Proteomes" id="UP000539052">
    <property type="component" value="Unassembled WGS sequence"/>
</dbReference>
<keyword evidence="3" id="KW-1185">Reference proteome</keyword>
<dbReference type="RefSeq" id="WP_170824078.1">
    <property type="nucleotide sequence ID" value="NZ_JAAOXG010000080.1"/>
</dbReference>
<dbReference type="EMBL" id="JAAOXG010000080">
    <property type="protein sequence ID" value="NNJ33042.1"/>
    <property type="molecule type" value="Genomic_DNA"/>
</dbReference>